<dbReference type="EMBL" id="KI393826">
    <property type="protein sequence ID" value="ERN07029.1"/>
    <property type="molecule type" value="Genomic_DNA"/>
</dbReference>
<organism evidence="1 2">
    <name type="scientific">Amborella trichopoda</name>
    <dbReference type="NCBI Taxonomy" id="13333"/>
    <lineage>
        <taxon>Eukaryota</taxon>
        <taxon>Viridiplantae</taxon>
        <taxon>Streptophyta</taxon>
        <taxon>Embryophyta</taxon>
        <taxon>Tracheophyta</taxon>
        <taxon>Spermatophyta</taxon>
        <taxon>Magnoliopsida</taxon>
        <taxon>Amborellales</taxon>
        <taxon>Amborellaceae</taxon>
        <taxon>Amborella</taxon>
    </lineage>
</organism>
<proteinExistence type="predicted"/>
<keyword evidence="2" id="KW-1185">Reference proteome</keyword>
<accession>W1PH54</accession>
<reference evidence="2" key="1">
    <citation type="journal article" date="2013" name="Science">
        <title>The Amborella genome and the evolution of flowering plants.</title>
        <authorList>
            <consortium name="Amborella Genome Project"/>
        </authorList>
    </citation>
    <scope>NUCLEOTIDE SEQUENCE [LARGE SCALE GENOMIC DNA]</scope>
</reference>
<evidence type="ECO:0000313" key="2">
    <source>
        <dbReference type="Proteomes" id="UP000017836"/>
    </source>
</evidence>
<dbReference type="Gramene" id="ERN07029">
    <property type="protein sequence ID" value="ERN07029"/>
    <property type="gene ID" value="AMTR_s01692p00003290"/>
</dbReference>
<evidence type="ECO:0000313" key="1">
    <source>
        <dbReference type="EMBL" id="ERN07029.1"/>
    </source>
</evidence>
<protein>
    <submittedName>
        <fullName evidence="1">Uncharacterized protein</fullName>
    </submittedName>
</protein>
<name>W1PH54_AMBTC</name>
<dbReference type="Proteomes" id="UP000017836">
    <property type="component" value="Unassembled WGS sequence"/>
</dbReference>
<dbReference type="AlphaFoldDB" id="W1PH54"/>
<gene>
    <name evidence="1" type="ORF">AMTR_s01692p00003290</name>
</gene>
<dbReference type="HOGENOM" id="CLU_2309848_0_0_1"/>
<sequence>MESLLPSSNEIKQFDSDAATKEFLSTFSSFLLGQEDCETRLSADELELTKDDLEWLATCFPNLDELRRLELQPSVGSLFERMNPIDCNRSPLEEALYPYSVKPAAKFS</sequence>